<dbReference type="PIRSF" id="PIRSF009320">
    <property type="entry name" value="Nuc_binding_HP_1000"/>
    <property type="match status" value="1"/>
</dbReference>
<dbReference type="PANTHER" id="PTHR13696">
    <property type="entry name" value="P-LOOP CONTAINING NUCLEOSIDE TRIPHOSPHATE HYDROLASE"/>
    <property type="match status" value="1"/>
</dbReference>
<evidence type="ECO:0000259" key="1">
    <source>
        <dbReference type="Pfam" id="PF01656"/>
    </source>
</evidence>
<sequence length="207" mass="22222">MKKIALITQKGGAGKTTLALSLAVAAEQAGETTVIYDLDPQATACNWGDRREVDRPVIVDVQPARLNKAIERAEKEGVDLIILDTPPRSEQASLAAAKVADLIIIPCRPQIYDLETLRNTQELIQYAGNQSTLVVLNAVPSRGTRHEQAKRAIQQIGLTVASAQLGSRAAFGDAGALGLTALEYEPQGKAAEEILNVYKSICHNVNK</sequence>
<dbReference type="CDD" id="cd02042">
    <property type="entry name" value="ParAB_family"/>
    <property type="match status" value="1"/>
</dbReference>
<proteinExistence type="predicted"/>
<dbReference type="InterPro" id="IPR027417">
    <property type="entry name" value="P-loop_NTPase"/>
</dbReference>
<dbReference type="InterPro" id="IPR002586">
    <property type="entry name" value="CobQ/CobB/MinD/ParA_Nub-bd_dom"/>
</dbReference>
<evidence type="ECO:0000313" key="2">
    <source>
        <dbReference type="EMBL" id="QDZ39835.1"/>
    </source>
</evidence>
<feature type="domain" description="CobQ/CobB/MinD/ParA nucleotide binding" evidence="1">
    <location>
        <begin position="4"/>
        <end position="174"/>
    </location>
</feature>
<dbReference type="PANTHER" id="PTHR13696:SF96">
    <property type="entry name" value="COBQ_COBB_MIND_PARA NUCLEOTIDE BINDING DOMAIN-CONTAINING PROTEIN"/>
    <property type="match status" value="1"/>
</dbReference>
<dbReference type="Proteomes" id="UP000318453">
    <property type="component" value="Chromosome"/>
</dbReference>
<dbReference type="KEGG" id="enn:FRE64_07695"/>
<dbReference type="SUPFAM" id="SSF52540">
    <property type="entry name" value="P-loop containing nucleoside triphosphate hydrolases"/>
    <property type="match status" value="1"/>
</dbReference>
<dbReference type="AlphaFoldDB" id="A0A5B8NNR2"/>
<dbReference type="Pfam" id="PF01656">
    <property type="entry name" value="CbiA"/>
    <property type="match status" value="1"/>
</dbReference>
<dbReference type="OrthoDB" id="9804460at2"/>
<gene>
    <name evidence="2" type="ORF">FRE64_07695</name>
</gene>
<organism evidence="2 3">
    <name type="scientific">Euhalothece natronophila Z-M001</name>
    <dbReference type="NCBI Taxonomy" id="522448"/>
    <lineage>
        <taxon>Bacteria</taxon>
        <taxon>Bacillati</taxon>
        <taxon>Cyanobacteriota</taxon>
        <taxon>Cyanophyceae</taxon>
        <taxon>Oscillatoriophycideae</taxon>
        <taxon>Chroococcales</taxon>
        <taxon>Halothecacae</taxon>
        <taxon>Halothece cluster</taxon>
        <taxon>Euhalothece</taxon>
    </lineage>
</organism>
<dbReference type="InterPro" id="IPR050678">
    <property type="entry name" value="DNA_Partitioning_ATPase"/>
</dbReference>
<evidence type="ECO:0000313" key="3">
    <source>
        <dbReference type="Proteomes" id="UP000318453"/>
    </source>
</evidence>
<name>A0A5B8NNR2_9CHRO</name>
<accession>A0A5B8NNR2</accession>
<protein>
    <submittedName>
        <fullName evidence="2">AAA family ATPase</fullName>
    </submittedName>
</protein>
<reference evidence="2" key="1">
    <citation type="submission" date="2019-08" db="EMBL/GenBank/DDBJ databases">
        <title>Carotenoids and Carotenoid Binding Proteins in the Halophilic Cyanobacterium Euhalothece sp. ZM00.</title>
        <authorList>
            <person name="Cho S.M."/>
            <person name="Song J.Y."/>
            <person name="Park Y.-I."/>
        </authorList>
    </citation>
    <scope>NUCLEOTIDE SEQUENCE [LARGE SCALE GENOMIC DNA]</scope>
    <source>
        <strain evidence="2">Z-M001</strain>
    </source>
</reference>
<keyword evidence="3" id="KW-1185">Reference proteome</keyword>
<dbReference type="Gene3D" id="3.40.50.300">
    <property type="entry name" value="P-loop containing nucleotide triphosphate hydrolases"/>
    <property type="match status" value="1"/>
</dbReference>
<dbReference type="EMBL" id="CP042326">
    <property type="protein sequence ID" value="QDZ39835.1"/>
    <property type="molecule type" value="Genomic_DNA"/>
</dbReference>
<dbReference type="RefSeq" id="WP_146295432.1">
    <property type="nucleotide sequence ID" value="NZ_CP042326.1"/>
</dbReference>